<evidence type="ECO:0000313" key="1">
    <source>
        <dbReference type="EMBL" id="MEQ6355479.1"/>
    </source>
</evidence>
<organism evidence="1 2">
    <name type="scientific">Lysinibacillus zambalensis</name>
    <dbReference type="NCBI Taxonomy" id="3160866"/>
    <lineage>
        <taxon>Bacteria</taxon>
        <taxon>Bacillati</taxon>
        <taxon>Bacillota</taxon>
        <taxon>Bacilli</taxon>
        <taxon>Bacillales</taxon>
        <taxon>Bacillaceae</taxon>
        <taxon>Lysinibacillus</taxon>
    </lineage>
</organism>
<name>A0ABV1MU95_9BACI</name>
<dbReference type="Proteomes" id="UP001478862">
    <property type="component" value="Unassembled WGS sequence"/>
</dbReference>
<gene>
    <name evidence="1" type="ORF">ABNX05_12685</name>
</gene>
<proteinExistence type="predicted"/>
<evidence type="ECO:0000313" key="2">
    <source>
        <dbReference type="Proteomes" id="UP001478862"/>
    </source>
</evidence>
<comment type="caution">
    <text evidence="1">The sequence shown here is derived from an EMBL/GenBank/DDBJ whole genome shotgun (WGS) entry which is preliminary data.</text>
</comment>
<sequence length="73" mass="8494">MVDKLKKLVDKSIKLVDKQSKVLDKSQNCSSKFMTIKIKVTDRMSEKEFFTKMFEKATHCVHLHMMSGDLTKV</sequence>
<keyword evidence="2" id="KW-1185">Reference proteome</keyword>
<protein>
    <submittedName>
        <fullName evidence="1">Uncharacterized protein</fullName>
    </submittedName>
</protein>
<accession>A0ABV1MU95</accession>
<dbReference type="EMBL" id="JBEGDG010000008">
    <property type="protein sequence ID" value="MEQ6355479.1"/>
    <property type="molecule type" value="Genomic_DNA"/>
</dbReference>
<reference evidence="1 2" key="1">
    <citation type="submission" date="2024-06" db="EMBL/GenBank/DDBJ databases">
        <title>Lysinibacillus zambalefons sp. nov., a Novel Firmicute Isolated from the Poon Bato Zambales Hyperalkaline Spring.</title>
        <authorList>
            <person name="Aja J.A."/>
            <person name="Lazaro J.E.H."/>
            <person name="Llorin L.D."/>
            <person name="Lim K.R."/>
            <person name="Teodosio J."/>
            <person name="Dalisay D.S."/>
        </authorList>
    </citation>
    <scope>NUCLEOTIDE SEQUENCE [LARGE SCALE GENOMIC DNA]</scope>
    <source>
        <strain evidence="1 2">M3</strain>
    </source>
</reference>